<feature type="non-terminal residue" evidence="1">
    <location>
        <position position="1"/>
    </location>
</feature>
<comment type="caution">
    <text evidence="1">The sequence shown here is derived from an EMBL/GenBank/DDBJ whole genome shotgun (WGS) entry which is preliminary data.</text>
</comment>
<evidence type="ECO:0000313" key="1">
    <source>
        <dbReference type="EMBL" id="GAJ02339.1"/>
    </source>
</evidence>
<dbReference type="AlphaFoldDB" id="X1TAN3"/>
<dbReference type="EMBL" id="BARW01016209">
    <property type="protein sequence ID" value="GAJ02339.1"/>
    <property type="molecule type" value="Genomic_DNA"/>
</dbReference>
<gene>
    <name evidence="1" type="ORF">S12H4_28273</name>
</gene>
<sequence>QDEYDKKAHELKQRQYELNDKLKRIIEADENYSITLISLLNICSKAPELFESSKVEQKRQLINFLLSNLKLRGKKLEFKLRKPFDVLVNLDYRSNWLGILNTFRTIYYQNIIEFIPQIKLIKESLAIIS</sequence>
<organism evidence="1">
    <name type="scientific">marine sediment metagenome</name>
    <dbReference type="NCBI Taxonomy" id="412755"/>
    <lineage>
        <taxon>unclassified sequences</taxon>
        <taxon>metagenomes</taxon>
        <taxon>ecological metagenomes</taxon>
    </lineage>
</organism>
<protein>
    <submittedName>
        <fullName evidence="1">Uncharacterized protein</fullName>
    </submittedName>
</protein>
<proteinExistence type="predicted"/>
<name>X1TAN3_9ZZZZ</name>
<reference evidence="1" key="1">
    <citation type="journal article" date="2014" name="Front. Microbiol.">
        <title>High frequency of phylogenetically diverse reductive dehalogenase-homologous genes in deep subseafloor sedimentary metagenomes.</title>
        <authorList>
            <person name="Kawai M."/>
            <person name="Futagami T."/>
            <person name="Toyoda A."/>
            <person name="Takaki Y."/>
            <person name="Nishi S."/>
            <person name="Hori S."/>
            <person name="Arai W."/>
            <person name="Tsubouchi T."/>
            <person name="Morono Y."/>
            <person name="Uchiyama I."/>
            <person name="Ito T."/>
            <person name="Fujiyama A."/>
            <person name="Inagaki F."/>
            <person name="Takami H."/>
        </authorList>
    </citation>
    <scope>NUCLEOTIDE SEQUENCE</scope>
    <source>
        <strain evidence="1">Expedition CK06-06</strain>
    </source>
</reference>
<accession>X1TAN3</accession>